<gene>
    <name evidence="2" type="ORF">GPM918_LOCUS17921</name>
    <name evidence="1" type="ORF">OVA965_LOCUS6002</name>
    <name evidence="4" type="ORF">SRO942_LOCUS17917</name>
    <name evidence="3" type="ORF">TMI583_LOCUS5998</name>
</gene>
<dbReference type="EMBL" id="CAJOBC010005050">
    <property type="protein sequence ID" value="CAF3849801.1"/>
    <property type="molecule type" value="Genomic_DNA"/>
</dbReference>
<dbReference type="EMBL" id="CAJNOK010001749">
    <property type="protein sequence ID" value="CAF0828123.1"/>
    <property type="molecule type" value="Genomic_DNA"/>
</dbReference>
<protein>
    <submittedName>
        <fullName evidence="2">Uncharacterized protein</fullName>
    </submittedName>
</protein>
<evidence type="ECO:0000313" key="3">
    <source>
        <dbReference type="EMBL" id="CAF3612615.1"/>
    </source>
</evidence>
<proteinExistence type="predicted"/>
<comment type="caution">
    <text evidence="2">The sequence shown here is derived from an EMBL/GenBank/DDBJ whole genome shotgun (WGS) entry which is preliminary data.</text>
</comment>
<evidence type="ECO:0000313" key="4">
    <source>
        <dbReference type="EMBL" id="CAF3849801.1"/>
    </source>
</evidence>
<dbReference type="Proteomes" id="UP000677228">
    <property type="component" value="Unassembled WGS sequence"/>
</dbReference>
<dbReference type="EMBL" id="CAJNOQ010005051">
    <property type="protein sequence ID" value="CAF1084197.1"/>
    <property type="molecule type" value="Genomic_DNA"/>
</dbReference>
<name>A0A814MWY2_9BILA</name>
<dbReference type="Proteomes" id="UP000681722">
    <property type="component" value="Unassembled WGS sequence"/>
</dbReference>
<dbReference type="Proteomes" id="UP000663829">
    <property type="component" value="Unassembled WGS sequence"/>
</dbReference>
<organism evidence="2 5">
    <name type="scientific">Didymodactylos carnosus</name>
    <dbReference type="NCBI Taxonomy" id="1234261"/>
    <lineage>
        <taxon>Eukaryota</taxon>
        <taxon>Metazoa</taxon>
        <taxon>Spiralia</taxon>
        <taxon>Gnathifera</taxon>
        <taxon>Rotifera</taxon>
        <taxon>Eurotatoria</taxon>
        <taxon>Bdelloidea</taxon>
        <taxon>Philodinida</taxon>
        <taxon>Philodinidae</taxon>
        <taxon>Didymodactylos</taxon>
    </lineage>
</organism>
<evidence type="ECO:0000313" key="5">
    <source>
        <dbReference type="Proteomes" id="UP000663829"/>
    </source>
</evidence>
<reference evidence="2" key="1">
    <citation type="submission" date="2021-02" db="EMBL/GenBank/DDBJ databases">
        <authorList>
            <person name="Nowell W R."/>
        </authorList>
    </citation>
    <scope>NUCLEOTIDE SEQUENCE</scope>
</reference>
<dbReference type="EMBL" id="CAJOBA010001749">
    <property type="protein sequence ID" value="CAF3612615.1"/>
    <property type="molecule type" value="Genomic_DNA"/>
</dbReference>
<evidence type="ECO:0000313" key="1">
    <source>
        <dbReference type="EMBL" id="CAF0828123.1"/>
    </source>
</evidence>
<sequence length="127" mass="14723">MSYCMFRWELFDDSVQIPKHAVKIGNLLGVHSKQDRLSGSIKRYEKQDKNKQASAESNRKTKPIVFDAEKHLIICCTAEHFFHHHLQSLYDNDVKSEETWISSTRCKILINCSDKNVDDSAGYDFVI</sequence>
<evidence type="ECO:0000313" key="2">
    <source>
        <dbReference type="EMBL" id="CAF1084197.1"/>
    </source>
</evidence>
<dbReference type="Proteomes" id="UP000682733">
    <property type="component" value="Unassembled WGS sequence"/>
</dbReference>
<keyword evidence="5" id="KW-1185">Reference proteome</keyword>
<accession>A0A814MWY2</accession>
<dbReference type="AlphaFoldDB" id="A0A814MWY2"/>